<feature type="signal peptide" evidence="1">
    <location>
        <begin position="1"/>
        <end position="18"/>
    </location>
</feature>
<dbReference type="InParanoid" id="G2XWZ2"/>
<name>G2XWZ2_BOTF4</name>
<gene>
    <name evidence="2" type="ORF">BofuT4_uP050880.1</name>
</gene>
<organism evidence="2 3">
    <name type="scientific">Botryotinia fuckeliana (strain T4)</name>
    <name type="common">Noble rot fungus</name>
    <name type="synonym">Botrytis cinerea</name>
    <dbReference type="NCBI Taxonomy" id="999810"/>
    <lineage>
        <taxon>Eukaryota</taxon>
        <taxon>Fungi</taxon>
        <taxon>Dikarya</taxon>
        <taxon>Ascomycota</taxon>
        <taxon>Pezizomycotina</taxon>
        <taxon>Leotiomycetes</taxon>
        <taxon>Helotiales</taxon>
        <taxon>Sclerotiniaceae</taxon>
        <taxon>Botrytis</taxon>
    </lineage>
</organism>
<proteinExistence type="predicted"/>
<reference evidence="3" key="1">
    <citation type="journal article" date="2011" name="PLoS Genet.">
        <title>Genomic analysis of the necrotrophic fungal pathogens Sclerotinia sclerotiorum and Botrytis cinerea.</title>
        <authorList>
            <person name="Amselem J."/>
            <person name="Cuomo C.A."/>
            <person name="van Kan J.A."/>
            <person name="Viaud M."/>
            <person name="Benito E.P."/>
            <person name="Couloux A."/>
            <person name="Coutinho P.M."/>
            <person name="de Vries R.P."/>
            <person name="Dyer P.S."/>
            <person name="Fillinger S."/>
            <person name="Fournier E."/>
            <person name="Gout L."/>
            <person name="Hahn M."/>
            <person name="Kohn L."/>
            <person name="Lapalu N."/>
            <person name="Plummer K.M."/>
            <person name="Pradier J.M."/>
            <person name="Quevillon E."/>
            <person name="Sharon A."/>
            <person name="Simon A."/>
            <person name="ten Have A."/>
            <person name="Tudzynski B."/>
            <person name="Tudzynski P."/>
            <person name="Wincker P."/>
            <person name="Andrew M."/>
            <person name="Anthouard V."/>
            <person name="Beever R.E."/>
            <person name="Beffa R."/>
            <person name="Benoit I."/>
            <person name="Bouzid O."/>
            <person name="Brault B."/>
            <person name="Chen Z."/>
            <person name="Choquer M."/>
            <person name="Collemare J."/>
            <person name="Cotton P."/>
            <person name="Danchin E.G."/>
            <person name="Da Silva C."/>
            <person name="Gautier A."/>
            <person name="Giraud C."/>
            <person name="Giraud T."/>
            <person name="Gonzalez C."/>
            <person name="Grossetete S."/>
            <person name="Guldener U."/>
            <person name="Henrissat B."/>
            <person name="Howlett B.J."/>
            <person name="Kodira C."/>
            <person name="Kretschmer M."/>
            <person name="Lappartient A."/>
            <person name="Leroch M."/>
            <person name="Levis C."/>
            <person name="Mauceli E."/>
            <person name="Neuveglise C."/>
            <person name="Oeser B."/>
            <person name="Pearson M."/>
            <person name="Poulain J."/>
            <person name="Poussereau N."/>
            <person name="Quesneville H."/>
            <person name="Rascle C."/>
            <person name="Schumacher J."/>
            <person name="Segurens B."/>
            <person name="Sexton A."/>
            <person name="Silva E."/>
            <person name="Sirven C."/>
            <person name="Soanes D.M."/>
            <person name="Talbot N.J."/>
            <person name="Templeton M."/>
            <person name="Yandava C."/>
            <person name="Yarden O."/>
            <person name="Zeng Q."/>
            <person name="Rollins J.A."/>
            <person name="Lebrun M.H."/>
            <person name="Dickman M."/>
        </authorList>
    </citation>
    <scope>NUCLEOTIDE SEQUENCE [LARGE SCALE GENOMIC DNA]</scope>
    <source>
        <strain evidence="3">T4</strain>
    </source>
</reference>
<dbReference type="AlphaFoldDB" id="G2XWZ2"/>
<feature type="chain" id="PRO_5003440029" evidence="1">
    <location>
        <begin position="19"/>
        <end position="33"/>
    </location>
</feature>
<accession>G2XWZ2</accession>
<evidence type="ECO:0000256" key="1">
    <source>
        <dbReference type="SAM" id="SignalP"/>
    </source>
</evidence>
<keyword evidence="1" id="KW-0732">Signal</keyword>
<dbReference type="HOGENOM" id="CLU_3384656_0_0_1"/>
<evidence type="ECO:0000313" key="3">
    <source>
        <dbReference type="Proteomes" id="UP000008177"/>
    </source>
</evidence>
<protein>
    <submittedName>
        <fullName evidence="2">Uncharacterized protein</fullName>
    </submittedName>
</protein>
<dbReference type="Proteomes" id="UP000008177">
    <property type="component" value="Unplaced contigs"/>
</dbReference>
<dbReference type="EMBL" id="FQ790274">
    <property type="protein sequence ID" value="CCD44979.1"/>
    <property type="molecule type" value="Genomic_DNA"/>
</dbReference>
<evidence type="ECO:0000313" key="2">
    <source>
        <dbReference type="EMBL" id="CCD44979.1"/>
    </source>
</evidence>
<sequence>MLVHQLFFFFFFFFFSFGKRVSGSEERIGEKVN</sequence>